<evidence type="ECO:0000313" key="3">
    <source>
        <dbReference type="EMBL" id="MBB3037995.1"/>
    </source>
</evidence>
<evidence type="ECO:0000313" key="4">
    <source>
        <dbReference type="Proteomes" id="UP000567922"/>
    </source>
</evidence>
<dbReference type="Pfam" id="PF02517">
    <property type="entry name" value="Rce1-like"/>
    <property type="match status" value="1"/>
</dbReference>
<dbReference type="GO" id="GO:0080120">
    <property type="term" value="P:CAAX-box protein maturation"/>
    <property type="evidence" value="ECO:0007669"/>
    <property type="project" value="UniProtKB-ARBA"/>
</dbReference>
<feature type="transmembrane region" description="Helical" evidence="1">
    <location>
        <begin position="160"/>
        <end position="186"/>
    </location>
</feature>
<feature type="transmembrane region" description="Helical" evidence="1">
    <location>
        <begin position="238"/>
        <end position="259"/>
    </location>
</feature>
<feature type="transmembrane region" description="Helical" evidence="1">
    <location>
        <begin position="26"/>
        <end position="51"/>
    </location>
</feature>
<name>A0A839RMN0_9ACTN</name>
<evidence type="ECO:0000256" key="1">
    <source>
        <dbReference type="SAM" id="Phobius"/>
    </source>
</evidence>
<organism evidence="3 4">
    <name type="scientific">Hoyosella altamirensis</name>
    <dbReference type="NCBI Taxonomy" id="616997"/>
    <lineage>
        <taxon>Bacteria</taxon>
        <taxon>Bacillati</taxon>
        <taxon>Actinomycetota</taxon>
        <taxon>Actinomycetes</taxon>
        <taxon>Mycobacteriales</taxon>
        <taxon>Hoyosellaceae</taxon>
        <taxon>Hoyosella</taxon>
    </lineage>
</organism>
<feature type="transmembrane region" description="Helical" evidence="1">
    <location>
        <begin position="211"/>
        <end position="232"/>
    </location>
</feature>
<feature type="transmembrane region" description="Helical" evidence="1">
    <location>
        <begin position="121"/>
        <end position="140"/>
    </location>
</feature>
<dbReference type="RefSeq" id="WP_064439891.1">
    <property type="nucleotide sequence ID" value="NZ_BDDI01000006.1"/>
</dbReference>
<dbReference type="OrthoDB" id="4453618at2"/>
<keyword evidence="1" id="KW-0472">Membrane</keyword>
<reference evidence="3 4" key="1">
    <citation type="submission" date="2020-08" db="EMBL/GenBank/DDBJ databases">
        <title>Sequencing the genomes of 1000 actinobacteria strains.</title>
        <authorList>
            <person name="Klenk H.-P."/>
        </authorList>
    </citation>
    <scope>NUCLEOTIDE SEQUENCE [LARGE SCALE GENOMIC DNA]</scope>
    <source>
        <strain evidence="3 4">DSM 45258</strain>
    </source>
</reference>
<comment type="caution">
    <text evidence="3">The sequence shown here is derived from an EMBL/GenBank/DDBJ whole genome shotgun (WGS) entry which is preliminary data.</text>
</comment>
<keyword evidence="1" id="KW-0812">Transmembrane</keyword>
<feature type="domain" description="CAAX prenyl protease 2/Lysostaphin resistance protein A-like" evidence="2">
    <location>
        <begin position="159"/>
        <end position="250"/>
    </location>
</feature>
<keyword evidence="1" id="KW-1133">Transmembrane helix</keyword>
<dbReference type="InterPro" id="IPR003675">
    <property type="entry name" value="Rce1/LyrA-like_dom"/>
</dbReference>
<feature type="transmembrane region" description="Helical" evidence="1">
    <location>
        <begin position="79"/>
        <end position="101"/>
    </location>
</feature>
<sequence length="262" mass="28767">MSIRSWVRPDLRHLPEPERDPRQRRLLWIEVGLVVFITLGIQGLFSVLTFAEAWLDPRPIAEQTVALNVTRSDSAIIDFARNALLVVRLLAWAGLAGFLLWRTGAARWLSAQVRLRRTDIVAGLILAGVIGLPGLGLYAIGRTLGITLEVVPSALQDSWWQVPMLVASAVANSAAEEIIVVVYLLIRLRQLGISPNAALAVSAFIRGSYHLYQGIGAFGGNIVMGIVFARYFQKIGRVWPLLVAHAVIDIVAFVGYSLVVTR</sequence>
<accession>A0A839RMN0</accession>
<dbReference type="AlphaFoldDB" id="A0A839RMN0"/>
<protein>
    <recommendedName>
        <fullName evidence="2">CAAX prenyl protease 2/Lysostaphin resistance protein A-like domain-containing protein</fullName>
    </recommendedName>
</protein>
<evidence type="ECO:0000259" key="2">
    <source>
        <dbReference type="Pfam" id="PF02517"/>
    </source>
</evidence>
<keyword evidence="4" id="KW-1185">Reference proteome</keyword>
<proteinExistence type="predicted"/>
<dbReference type="GO" id="GO:0004175">
    <property type="term" value="F:endopeptidase activity"/>
    <property type="evidence" value="ECO:0007669"/>
    <property type="project" value="UniProtKB-ARBA"/>
</dbReference>
<gene>
    <name evidence="3" type="ORF">FHU29_002444</name>
</gene>
<dbReference type="EMBL" id="JACHWS010000002">
    <property type="protein sequence ID" value="MBB3037995.1"/>
    <property type="molecule type" value="Genomic_DNA"/>
</dbReference>
<dbReference type="Proteomes" id="UP000567922">
    <property type="component" value="Unassembled WGS sequence"/>
</dbReference>